<comment type="subcellular location">
    <subcellularLocation>
        <location evidence="1">Cell projection</location>
        <location evidence="1">Cilium</location>
    </subcellularLocation>
    <subcellularLocation>
        <location evidence="2">Cytoplasm</location>
        <location evidence="2">Cytoskeleton</location>
    </subcellularLocation>
</comment>
<dbReference type="AlphaFoldDB" id="S9VRE8"/>
<dbReference type="OrthoDB" id="2123594at2759"/>
<dbReference type="InterPro" id="IPR052102">
    <property type="entry name" value="Enkurin_domain-protein"/>
</dbReference>
<organism evidence="8 9">
    <name type="scientific">Strigomonas culicis</name>
    <dbReference type="NCBI Taxonomy" id="28005"/>
    <lineage>
        <taxon>Eukaryota</taxon>
        <taxon>Discoba</taxon>
        <taxon>Euglenozoa</taxon>
        <taxon>Kinetoplastea</taxon>
        <taxon>Metakinetoplastina</taxon>
        <taxon>Trypanosomatida</taxon>
        <taxon>Trypanosomatidae</taxon>
        <taxon>Strigomonadinae</taxon>
        <taxon>Strigomonas</taxon>
    </lineage>
</organism>
<dbReference type="Proteomes" id="UP000015354">
    <property type="component" value="Unassembled WGS sequence"/>
</dbReference>
<dbReference type="GO" id="GO:0005516">
    <property type="term" value="F:calmodulin binding"/>
    <property type="evidence" value="ECO:0007669"/>
    <property type="project" value="TreeGrafter"/>
</dbReference>
<dbReference type="PANTHER" id="PTHR21490:SF3">
    <property type="entry name" value="ENKURIN DOMAIN-CONTAINING PROTEIN"/>
    <property type="match status" value="1"/>
</dbReference>
<keyword evidence="5" id="KW-0966">Cell projection</keyword>
<feature type="compositionally biased region" description="Low complexity" evidence="6">
    <location>
        <begin position="16"/>
        <end position="28"/>
    </location>
</feature>
<feature type="domain" description="Enkurin" evidence="7">
    <location>
        <begin position="176"/>
        <end position="274"/>
    </location>
</feature>
<evidence type="ECO:0000256" key="5">
    <source>
        <dbReference type="ARBA" id="ARBA00023273"/>
    </source>
</evidence>
<protein>
    <recommendedName>
        <fullName evidence="7">Enkurin domain-containing protein</fullName>
    </recommendedName>
</protein>
<dbReference type="Pfam" id="PF13864">
    <property type="entry name" value="Enkurin"/>
    <property type="match status" value="1"/>
</dbReference>
<evidence type="ECO:0000313" key="9">
    <source>
        <dbReference type="Proteomes" id="UP000015354"/>
    </source>
</evidence>
<keyword evidence="3" id="KW-0963">Cytoplasm</keyword>
<sequence>MSGECVFDLVDANDINGSSNQGAQGGSQKRSLKRKKAPPPTASTFGIHGTSAVVANAGGEFTEPSVHPTKKPIGTFGREVGPEVDPSNYLKKNEGPYTASRGAATVDTTKFKKSAYDNEKRKPDVPDRYDRPVMGIKTEKNFVVANAVENTMAIPTKPNDPEPRPTDREDFGEVPLYLKEIKSEMQDRRELLNKRNEDIRAAKEKWSELSPQELTTLRAGLQKRWNILNGEYQSKGFSNLEIPSQKSHQEMIENELCAVEFALQKLGRNHVFIYNDQK</sequence>
<evidence type="ECO:0000256" key="1">
    <source>
        <dbReference type="ARBA" id="ARBA00004138"/>
    </source>
</evidence>
<dbReference type="PROSITE" id="PS51665">
    <property type="entry name" value="ENKURIN"/>
    <property type="match status" value="1"/>
</dbReference>
<evidence type="ECO:0000256" key="3">
    <source>
        <dbReference type="ARBA" id="ARBA00022490"/>
    </source>
</evidence>
<proteinExistence type="predicted"/>
<evidence type="ECO:0000256" key="2">
    <source>
        <dbReference type="ARBA" id="ARBA00004245"/>
    </source>
</evidence>
<dbReference type="GO" id="GO:0005929">
    <property type="term" value="C:cilium"/>
    <property type="evidence" value="ECO:0007669"/>
    <property type="project" value="UniProtKB-SubCell"/>
</dbReference>
<evidence type="ECO:0000313" key="8">
    <source>
        <dbReference type="EMBL" id="EPY29616.1"/>
    </source>
</evidence>
<feature type="region of interest" description="Disordered" evidence="6">
    <location>
        <begin position="12"/>
        <end position="97"/>
    </location>
</feature>
<dbReference type="InterPro" id="IPR027012">
    <property type="entry name" value="Enkurin_dom"/>
</dbReference>
<reference evidence="8 9" key="1">
    <citation type="journal article" date="2013" name="PLoS ONE">
        <title>Predicting the Proteins of Angomonas deanei, Strigomonas culicis and Their Respective Endosymbionts Reveals New Aspects of the Trypanosomatidae Family.</title>
        <authorList>
            <person name="Motta M.C."/>
            <person name="Martins A.C."/>
            <person name="de Souza S.S."/>
            <person name="Catta-Preta C.M."/>
            <person name="Silva R."/>
            <person name="Klein C.C."/>
            <person name="de Almeida L.G."/>
            <person name="de Lima Cunha O."/>
            <person name="Ciapina L.P."/>
            <person name="Brocchi M."/>
            <person name="Colabardini A.C."/>
            <person name="de Araujo Lima B."/>
            <person name="Machado C.R."/>
            <person name="de Almeida Soares C.M."/>
            <person name="Probst C.M."/>
            <person name="de Menezes C.B."/>
            <person name="Thompson C.E."/>
            <person name="Bartholomeu D.C."/>
            <person name="Gradia D.F."/>
            <person name="Pavoni D.P."/>
            <person name="Grisard E.C."/>
            <person name="Fantinatti-Garboggini F."/>
            <person name="Marchini F.K."/>
            <person name="Rodrigues-Luiz G.F."/>
            <person name="Wagner G."/>
            <person name="Goldman G.H."/>
            <person name="Fietto J.L."/>
            <person name="Elias M.C."/>
            <person name="Goldman M.H."/>
            <person name="Sagot M.F."/>
            <person name="Pereira M."/>
            <person name="Stoco P.H."/>
            <person name="de Mendonca-Neto R.P."/>
            <person name="Teixeira S.M."/>
            <person name="Maciel T.E."/>
            <person name="de Oliveira Mendes T.A."/>
            <person name="Urmenyi T.P."/>
            <person name="de Souza W."/>
            <person name="Schenkman S."/>
            <person name="de Vasconcelos A.T."/>
        </authorList>
    </citation>
    <scope>NUCLEOTIDE SEQUENCE [LARGE SCALE GENOMIC DNA]</scope>
</reference>
<dbReference type="GO" id="GO:0005856">
    <property type="term" value="C:cytoskeleton"/>
    <property type="evidence" value="ECO:0007669"/>
    <property type="project" value="UniProtKB-SubCell"/>
</dbReference>
<evidence type="ECO:0000256" key="6">
    <source>
        <dbReference type="SAM" id="MobiDB-lite"/>
    </source>
</evidence>
<accession>S9VRE8</accession>
<gene>
    <name evidence="8" type="ORF">STCU_04405</name>
</gene>
<name>S9VRE8_9TRYP</name>
<evidence type="ECO:0000256" key="4">
    <source>
        <dbReference type="ARBA" id="ARBA00023212"/>
    </source>
</evidence>
<keyword evidence="9" id="KW-1185">Reference proteome</keyword>
<dbReference type="PANTHER" id="PTHR21490">
    <property type="entry name" value="ENKURIN-RELATED"/>
    <property type="match status" value="1"/>
</dbReference>
<evidence type="ECO:0000259" key="7">
    <source>
        <dbReference type="PROSITE" id="PS51665"/>
    </source>
</evidence>
<comment type="caution">
    <text evidence="8">The sequence shown here is derived from an EMBL/GenBank/DDBJ whole genome shotgun (WGS) entry which is preliminary data.</text>
</comment>
<dbReference type="EMBL" id="ATMH01004405">
    <property type="protein sequence ID" value="EPY29616.1"/>
    <property type="molecule type" value="Genomic_DNA"/>
</dbReference>
<keyword evidence="4" id="KW-0206">Cytoskeleton</keyword>